<protein>
    <recommendedName>
        <fullName evidence="3">Peptidase M3A/M3B catalytic domain-containing protein</fullName>
    </recommendedName>
</protein>
<gene>
    <name evidence="1" type="ORF">J2S08_003181</name>
</gene>
<evidence type="ECO:0000313" key="2">
    <source>
        <dbReference type="Proteomes" id="UP001223586"/>
    </source>
</evidence>
<keyword evidence="2" id="KW-1185">Reference proteome</keyword>
<sequence length="465" mass="55120">MSKLTMVSTELPEFAEEITTAMFKSFTGQGGRDEYKNVLNKYHHFFDEDFINKLKNISWEYDDSSRENFYIRGYLIGQWYSYHTKDFLDDLTLLEIQPVINNKGKLISLREAQKTNQISFNNELNREIHKYLDEYYNPKATEFYTILNTLSIKLGFNDFIEVADNLRRYKIDNLISEYDRFLEYTDSFFTEEVLKNCSNGHFNLNSIDKLDDFTIERTVSDMNFLIDRMKWSTKGIQVAWVNSRNKTGNSFCVPLKIPGEVILVSDNKQGFQTQRHLYHEFGHGFHFNNVDEGLVYPFRRMGDHAVAEAFSALNESLLFNKHWLKSRGYNSDIAKEAYKYRVYLIRKYWAKLKTEVEFHRTLKFADNGYYTRALLEDDMSLYNLLTLDDEISAAWQLRGWLLHAQLEELIIKKYDENWFEKEEAGSYIKQLFTYGYKFNADEVSELLGEDLLNNKALMHQFNQHS</sequence>
<evidence type="ECO:0008006" key="3">
    <source>
        <dbReference type="Google" id="ProtNLM"/>
    </source>
</evidence>
<dbReference type="EMBL" id="JAUSTT010000021">
    <property type="protein sequence ID" value="MDQ0177302.1"/>
    <property type="molecule type" value="Genomic_DNA"/>
</dbReference>
<dbReference type="Proteomes" id="UP001223586">
    <property type="component" value="Unassembled WGS sequence"/>
</dbReference>
<dbReference type="SUPFAM" id="SSF55486">
    <property type="entry name" value="Metalloproteases ('zincins'), catalytic domain"/>
    <property type="match status" value="1"/>
</dbReference>
<organism evidence="1 2">
    <name type="scientific">Bacillus chungangensis</name>
    <dbReference type="NCBI Taxonomy" id="587633"/>
    <lineage>
        <taxon>Bacteria</taxon>
        <taxon>Bacillati</taxon>
        <taxon>Bacillota</taxon>
        <taxon>Bacilli</taxon>
        <taxon>Bacillales</taxon>
        <taxon>Bacillaceae</taxon>
        <taxon>Bacillus</taxon>
    </lineage>
</organism>
<proteinExistence type="predicted"/>
<evidence type="ECO:0000313" key="1">
    <source>
        <dbReference type="EMBL" id="MDQ0177302.1"/>
    </source>
</evidence>
<accession>A0ABT9WWQ1</accession>
<reference evidence="1 2" key="1">
    <citation type="submission" date="2023-07" db="EMBL/GenBank/DDBJ databases">
        <title>Genomic Encyclopedia of Type Strains, Phase IV (KMG-IV): sequencing the most valuable type-strain genomes for metagenomic binning, comparative biology and taxonomic classification.</title>
        <authorList>
            <person name="Goeker M."/>
        </authorList>
    </citation>
    <scope>NUCLEOTIDE SEQUENCE [LARGE SCALE GENOMIC DNA]</scope>
    <source>
        <strain evidence="1 2">DSM 23837</strain>
    </source>
</reference>
<comment type="caution">
    <text evidence="1">The sequence shown here is derived from an EMBL/GenBank/DDBJ whole genome shotgun (WGS) entry which is preliminary data.</text>
</comment>
<name>A0ABT9WWQ1_9BACI</name>
<dbReference type="RefSeq" id="WP_307231181.1">
    <property type="nucleotide sequence ID" value="NZ_JAUSTT010000021.1"/>
</dbReference>